<dbReference type="RefSeq" id="WP_183454943.1">
    <property type="nucleotide sequence ID" value="NZ_CP050298.1"/>
</dbReference>
<protein>
    <submittedName>
        <fullName evidence="3">FAD-binding oxidoreductase</fullName>
    </submittedName>
</protein>
<evidence type="ECO:0000256" key="1">
    <source>
        <dbReference type="ARBA" id="ARBA00023002"/>
    </source>
</evidence>
<dbReference type="GO" id="GO:0016491">
    <property type="term" value="F:oxidoreductase activity"/>
    <property type="evidence" value="ECO:0007669"/>
    <property type="project" value="UniProtKB-KW"/>
</dbReference>
<reference evidence="4" key="1">
    <citation type="journal article" date="2020" name="Mol. Plant Microbe">
        <title>Rhizobial microsymbionts of the narrowly endemic Oxytropis species growing in Kamchatka are characterized by significant genetic diversity and possess a set of genes that are associated with T3SS and T6SS secretion systems and can affect the development of symbiosis.</title>
        <authorList>
            <person name="Safronova V."/>
            <person name="Guro P."/>
            <person name="Sazanova A."/>
            <person name="Kuznetsova I."/>
            <person name="Belimov A."/>
            <person name="Yakubov V."/>
            <person name="Chirak E."/>
            <person name="Afonin A."/>
            <person name="Gogolev Y."/>
            <person name="Andronov E."/>
            <person name="Tikhonovich I."/>
        </authorList>
    </citation>
    <scope>NUCLEOTIDE SEQUENCE [LARGE SCALE GENOMIC DNA]</scope>
    <source>
        <strain evidence="4">583</strain>
        <plasmid evidence="4">p_3</plasmid>
    </source>
</reference>
<dbReference type="AlphaFoldDB" id="A0A7G6T4S0"/>
<dbReference type="Gene3D" id="3.30.9.10">
    <property type="entry name" value="D-Amino Acid Oxidase, subunit A, domain 2"/>
    <property type="match status" value="1"/>
</dbReference>
<dbReference type="Proteomes" id="UP000515465">
    <property type="component" value="Plasmid p_3"/>
</dbReference>
<dbReference type="PANTHER" id="PTHR13847:SF287">
    <property type="entry name" value="FAD-DEPENDENT OXIDOREDUCTASE DOMAIN-CONTAINING PROTEIN 1"/>
    <property type="match status" value="1"/>
</dbReference>
<feature type="domain" description="FAD dependent oxidoreductase" evidence="2">
    <location>
        <begin position="3"/>
        <end position="176"/>
    </location>
</feature>
<dbReference type="Pfam" id="PF01266">
    <property type="entry name" value="DAO"/>
    <property type="match status" value="1"/>
</dbReference>
<keyword evidence="3" id="KW-0614">Plasmid</keyword>
<evidence type="ECO:0000259" key="2">
    <source>
        <dbReference type="Pfam" id="PF01266"/>
    </source>
</evidence>
<evidence type="ECO:0000313" key="4">
    <source>
        <dbReference type="Proteomes" id="UP000515465"/>
    </source>
</evidence>
<organism evidence="3 4">
    <name type="scientific">Mesorhizobium huakuii</name>
    <dbReference type="NCBI Taxonomy" id="28104"/>
    <lineage>
        <taxon>Bacteria</taxon>
        <taxon>Pseudomonadati</taxon>
        <taxon>Pseudomonadota</taxon>
        <taxon>Alphaproteobacteria</taxon>
        <taxon>Hyphomicrobiales</taxon>
        <taxon>Phyllobacteriaceae</taxon>
        <taxon>Mesorhizobium</taxon>
    </lineage>
</organism>
<geneLocation type="plasmid" evidence="3 4">
    <name>p_3</name>
</geneLocation>
<gene>
    <name evidence="3" type="ORF">HB778_36455</name>
</gene>
<dbReference type="InterPro" id="IPR036188">
    <property type="entry name" value="FAD/NAD-bd_sf"/>
</dbReference>
<evidence type="ECO:0000313" key="3">
    <source>
        <dbReference type="EMBL" id="QND61752.1"/>
    </source>
</evidence>
<dbReference type="Gene3D" id="3.50.50.60">
    <property type="entry name" value="FAD/NAD(P)-binding domain"/>
    <property type="match status" value="1"/>
</dbReference>
<dbReference type="SUPFAM" id="SSF51905">
    <property type="entry name" value="FAD/NAD(P)-binding domain"/>
    <property type="match status" value="1"/>
</dbReference>
<dbReference type="InterPro" id="IPR006076">
    <property type="entry name" value="FAD-dep_OxRdtase"/>
</dbReference>
<accession>A0A7G6T4S0</accession>
<dbReference type="EMBL" id="CP050298">
    <property type="protein sequence ID" value="QND61752.1"/>
    <property type="molecule type" value="Genomic_DNA"/>
</dbReference>
<name>A0A7G6T4S0_9HYPH</name>
<keyword evidence="1" id="KW-0560">Oxidoreductase</keyword>
<sequence>MARVAVVGGGIFGSTVALYAARNGHNVVLIESRHNLLEAASAINQYRLHKGYHYPRSVETAKAAARAYSSFVREYAAALVERDCHYYAIAKENSLTTDQQYEAFCQVVGLSYKRNRDNPLLNMSNIAAVYLAWEARYDPVLLRDLIYRKLRTAGVQLALGSAVDHDIRNDYDIVVVAAYAKNNELCVHFDVPTCLYQYEICEKPVVRLPAMFARQSIVVLDGPFMCLDPFANTGLHVLGNVTHGIHHSNIGYAAAVPPLLEPLLNRGVVSTPDVTNFARFISSGTPYIPGLAEAEHVGSMYTIRTVLPHRDSDDARPTAVDKVADNVLRVFSGKIVNCVDAANTVVGLIAGKH</sequence>
<proteinExistence type="predicted"/>
<dbReference type="PANTHER" id="PTHR13847">
    <property type="entry name" value="SARCOSINE DEHYDROGENASE-RELATED"/>
    <property type="match status" value="1"/>
</dbReference>
<dbReference type="GO" id="GO:0005737">
    <property type="term" value="C:cytoplasm"/>
    <property type="evidence" value="ECO:0007669"/>
    <property type="project" value="TreeGrafter"/>
</dbReference>